<evidence type="ECO:0000256" key="4">
    <source>
        <dbReference type="ARBA" id="ARBA00022475"/>
    </source>
</evidence>
<evidence type="ECO:0000259" key="18">
    <source>
        <dbReference type="PROSITE" id="PS50846"/>
    </source>
</evidence>
<dbReference type="NCBIfam" id="TIGR01512">
    <property type="entry name" value="ATPase-IB2_Cd"/>
    <property type="match status" value="1"/>
</dbReference>
<dbReference type="SUPFAM" id="SSF81653">
    <property type="entry name" value="Calcium ATPase, transduction domain A"/>
    <property type="match status" value="1"/>
</dbReference>
<dbReference type="HOGENOM" id="CLU_001771_0_3_4"/>
<feature type="transmembrane region" description="Helical" evidence="17">
    <location>
        <begin position="227"/>
        <end position="248"/>
    </location>
</feature>
<dbReference type="InterPro" id="IPR008250">
    <property type="entry name" value="ATPase_P-typ_transduc_dom_A_sf"/>
</dbReference>
<dbReference type="InterPro" id="IPR027256">
    <property type="entry name" value="P-typ_ATPase_IB"/>
</dbReference>
<feature type="transmembrane region" description="Helical" evidence="17">
    <location>
        <begin position="286"/>
        <end position="306"/>
    </location>
</feature>
<comment type="similarity">
    <text evidence="2 17">Belongs to the cation transport ATPase (P-type) (TC 3.A.3) family. Type IB subfamily.</text>
</comment>
<dbReference type="FunFam" id="2.70.150.10:FF:000002">
    <property type="entry name" value="Copper-transporting ATPase 1, putative"/>
    <property type="match status" value="1"/>
</dbReference>
<evidence type="ECO:0000256" key="14">
    <source>
        <dbReference type="ARBA" id="ARBA00023136"/>
    </source>
</evidence>
<dbReference type="GO" id="GO:0055070">
    <property type="term" value="P:copper ion homeostasis"/>
    <property type="evidence" value="ECO:0007669"/>
    <property type="project" value="TreeGrafter"/>
</dbReference>
<proteinExistence type="inferred from homology"/>
<evidence type="ECO:0000313" key="20">
    <source>
        <dbReference type="Proteomes" id="UP000056322"/>
    </source>
</evidence>
<dbReference type="EMBL" id="LN794158">
    <property type="protein sequence ID" value="CEN56395.1"/>
    <property type="molecule type" value="Genomic_DNA"/>
</dbReference>
<evidence type="ECO:0000256" key="1">
    <source>
        <dbReference type="ARBA" id="ARBA00004651"/>
    </source>
</evidence>
<evidence type="ECO:0000256" key="8">
    <source>
        <dbReference type="ARBA" id="ARBA00022741"/>
    </source>
</evidence>
<keyword evidence="6 17" id="KW-0812">Transmembrane</keyword>
<evidence type="ECO:0000256" key="6">
    <source>
        <dbReference type="ARBA" id="ARBA00022692"/>
    </source>
</evidence>
<dbReference type="Pfam" id="PF00403">
    <property type="entry name" value="HMA"/>
    <property type="match status" value="1"/>
</dbReference>
<dbReference type="InterPro" id="IPR036412">
    <property type="entry name" value="HAD-like_sf"/>
</dbReference>
<reference evidence="20" key="1">
    <citation type="submission" date="2014-12" db="EMBL/GenBank/DDBJ databases">
        <authorList>
            <person name="Salcher M.M."/>
        </authorList>
    </citation>
    <scope>NUCLEOTIDE SEQUENCE [LARGE SCALE GENOMIC DNA]</scope>
    <source>
        <strain evidence="20">MMS-10A-171</strain>
    </source>
</reference>
<dbReference type="Proteomes" id="UP000056322">
    <property type="component" value="Chromosome 1"/>
</dbReference>
<feature type="transmembrane region" description="Helical" evidence="17">
    <location>
        <begin position="793"/>
        <end position="811"/>
    </location>
</feature>
<keyword evidence="10" id="KW-0460">Magnesium</keyword>
<evidence type="ECO:0000256" key="7">
    <source>
        <dbReference type="ARBA" id="ARBA00022723"/>
    </source>
</evidence>
<dbReference type="InterPro" id="IPR023298">
    <property type="entry name" value="ATPase_P-typ_TM_dom_sf"/>
</dbReference>
<dbReference type="RefSeq" id="WP_045752041.1">
    <property type="nucleotide sequence ID" value="NZ_LN794158.1"/>
</dbReference>
<sequence>MQIGRQEQTQHHLSQAKVVCFHCGLTLQQGFNFSATVFGVSQKMCCRGCQSVAESIVENGLEDYYKHRTELPKTAEDLVPDVLLQLALYDHPEVQKSFVLDGEGDYKEASLILEGITCAACVWLNERHLNQLSGVISVNVNYGSQRARVRWNDHQIKLSQILAEINKIGYHAHPFSAQQQDALRQQQRKSDFRRLAVAGLSAGQVMMIAVALYAGPAQGLEFATAQLLRWFSFVLTIPAITYAAWPFYVSAWCSIRNRQVGMDVPISLGLMTGFVGSVWATVHGQGVVYFDTLTMLVFFLLGTRYLERNAREKSIEASENLLRLAPVMATKVEGQTQTLTPVMELKLGDLILARPGETIAADGKVVTGESSVDESLLTGESRPLPKSLGAQVFAGSINYESPLTIQVTAIAENTMLAGISRLLDRAQAEKPKLAETADRVAAYFTSALLVTVALVALVWWQIQPDRILEIVLTVLVVSCPCALSLAAPAAFAAAGSHLIERGVLLTRGHALETLAKVTHFVFDKTGTLTLGQLSLVNTITHADLDAEACLQLAASLEKHSEHALAKAFLNAQGHHPVQLATEVKNIPGQGVEGLVAGLKLRLGNAKLHQTFSADLAQEYLSGATVVWLSDETRLLATFVLADQTRPEAQALIQKLKQQGLQVSILSGDSAEAVSHFAKLVGVDDWNAACSPADKLAHLHALQAQGAVVAMVGDGINDAPVLAAAQVSMAMGSGTQMARATGDVVLLTEHLLEIEHALVTSRFGISVIRQNFIWAIAYNLVTLPFAATGLLSPWMAAIGMSVSSLIVVLNALRLK</sequence>
<dbReference type="Gene3D" id="3.30.70.100">
    <property type="match status" value="1"/>
</dbReference>
<evidence type="ECO:0000256" key="13">
    <source>
        <dbReference type="ARBA" id="ARBA00023065"/>
    </source>
</evidence>
<evidence type="ECO:0000256" key="17">
    <source>
        <dbReference type="RuleBase" id="RU362081"/>
    </source>
</evidence>
<dbReference type="SFLD" id="SFLDF00027">
    <property type="entry name" value="p-type_atpase"/>
    <property type="match status" value="1"/>
</dbReference>
<feature type="transmembrane region" description="Helical" evidence="17">
    <location>
        <begin position="440"/>
        <end position="462"/>
    </location>
</feature>
<dbReference type="InterPro" id="IPR059000">
    <property type="entry name" value="ATPase_P-type_domA"/>
</dbReference>
<dbReference type="Pfam" id="PF00122">
    <property type="entry name" value="E1-E2_ATPase"/>
    <property type="match status" value="1"/>
</dbReference>
<dbReference type="Pfam" id="PF12156">
    <property type="entry name" value="ATPase-cat_bd"/>
    <property type="match status" value="1"/>
</dbReference>
<feature type="transmembrane region" description="Helical" evidence="17">
    <location>
        <begin position="260"/>
        <end position="280"/>
    </location>
</feature>
<dbReference type="NCBIfam" id="TIGR01494">
    <property type="entry name" value="ATPase_P-type"/>
    <property type="match status" value="1"/>
</dbReference>
<dbReference type="SFLD" id="SFLDS00003">
    <property type="entry name" value="Haloacid_Dehalogenase"/>
    <property type="match status" value="1"/>
</dbReference>
<dbReference type="InterPro" id="IPR001757">
    <property type="entry name" value="P_typ_ATPase"/>
</dbReference>
<feature type="transmembrane region" description="Helical" evidence="17">
    <location>
        <begin position="195"/>
        <end position="215"/>
    </location>
</feature>
<feature type="domain" description="HMA" evidence="18">
    <location>
        <begin position="107"/>
        <end position="173"/>
    </location>
</feature>
<comment type="catalytic activity">
    <reaction evidence="16">
        <text>Cu(2+)(in) + ATP + H2O = Cu(2+)(out) + ADP + phosphate + H(+)</text>
        <dbReference type="Rhea" id="RHEA:10376"/>
        <dbReference type="ChEBI" id="CHEBI:15377"/>
        <dbReference type="ChEBI" id="CHEBI:15378"/>
        <dbReference type="ChEBI" id="CHEBI:29036"/>
        <dbReference type="ChEBI" id="CHEBI:30616"/>
        <dbReference type="ChEBI" id="CHEBI:43474"/>
        <dbReference type="ChEBI" id="CHEBI:456216"/>
        <dbReference type="EC" id="7.2.2.9"/>
    </reaction>
</comment>
<dbReference type="GO" id="GO:0016887">
    <property type="term" value="F:ATP hydrolysis activity"/>
    <property type="evidence" value="ECO:0007669"/>
    <property type="project" value="InterPro"/>
</dbReference>
<keyword evidence="4 17" id="KW-1003">Cell membrane</keyword>
<dbReference type="SUPFAM" id="SSF81665">
    <property type="entry name" value="Calcium ATPase, transmembrane domain M"/>
    <property type="match status" value="1"/>
</dbReference>
<dbReference type="KEGG" id="mbac:BN1209_1358"/>
<evidence type="ECO:0000313" key="19">
    <source>
        <dbReference type="EMBL" id="CEN56395.1"/>
    </source>
</evidence>
<dbReference type="GO" id="GO:0005507">
    <property type="term" value="F:copper ion binding"/>
    <property type="evidence" value="ECO:0007669"/>
    <property type="project" value="TreeGrafter"/>
</dbReference>
<gene>
    <name evidence="19" type="ORF">BN1209_1358</name>
</gene>
<keyword evidence="13" id="KW-0406">Ion transport</keyword>
<dbReference type="STRING" id="1581680.BN1209_1358"/>
<dbReference type="SUPFAM" id="SSF56784">
    <property type="entry name" value="HAD-like"/>
    <property type="match status" value="1"/>
</dbReference>
<keyword evidence="7 17" id="KW-0479">Metal-binding</keyword>
<dbReference type="NCBIfam" id="TIGR01511">
    <property type="entry name" value="ATPase-IB1_Cu"/>
    <property type="match status" value="1"/>
</dbReference>
<keyword evidence="11" id="KW-1278">Translocase</keyword>
<evidence type="ECO:0000256" key="15">
    <source>
        <dbReference type="ARBA" id="ARBA00038904"/>
    </source>
</evidence>
<protein>
    <recommendedName>
        <fullName evidence="15">P-type Cu(2+) transporter</fullName>
        <ecNumber evidence="15">7.2.2.9</ecNumber>
    </recommendedName>
</protein>
<dbReference type="InterPro" id="IPR023214">
    <property type="entry name" value="HAD_sf"/>
</dbReference>
<dbReference type="InterPro" id="IPR018303">
    <property type="entry name" value="ATPase_P-typ_P_site"/>
</dbReference>
<dbReference type="SFLD" id="SFLDG00002">
    <property type="entry name" value="C1.7:_P-type_atpase_like"/>
    <property type="match status" value="1"/>
</dbReference>
<dbReference type="InterPro" id="IPR006121">
    <property type="entry name" value="HMA_dom"/>
</dbReference>
<dbReference type="OrthoDB" id="8552577at2"/>
<dbReference type="PANTHER" id="PTHR43520:SF5">
    <property type="entry name" value="CATION-TRANSPORTING P-TYPE ATPASE-RELATED"/>
    <property type="match status" value="1"/>
</dbReference>
<keyword evidence="20" id="KW-1185">Reference proteome</keyword>
<organism evidence="19 20">
    <name type="scientific">Candidatus Methylopumilus turicensis</name>
    <dbReference type="NCBI Taxonomy" id="1581680"/>
    <lineage>
        <taxon>Bacteria</taxon>
        <taxon>Pseudomonadati</taxon>
        <taxon>Pseudomonadota</taxon>
        <taxon>Betaproteobacteria</taxon>
        <taxon>Nitrosomonadales</taxon>
        <taxon>Methylophilaceae</taxon>
        <taxon>Candidatus Methylopumilus</taxon>
    </lineage>
</organism>
<dbReference type="Gene3D" id="3.40.1110.10">
    <property type="entry name" value="Calcium-transporting ATPase, cytoplasmic domain N"/>
    <property type="match status" value="1"/>
</dbReference>
<comment type="subcellular location">
    <subcellularLocation>
        <location evidence="1">Cell membrane</location>
        <topology evidence="1">Multi-pass membrane protein</topology>
    </subcellularLocation>
</comment>
<dbReference type="Gene3D" id="2.70.150.10">
    <property type="entry name" value="Calcium-transporting ATPase, cytoplasmic transduction domain A"/>
    <property type="match status" value="1"/>
</dbReference>
<feature type="transmembrane region" description="Helical" evidence="17">
    <location>
        <begin position="770"/>
        <end position="787"/>
    </location>
</feature>
<dbReference type="EC" id="7.2.2.9" evidence="15"/>
<keyword evidence="5" id="KW-0597">Phosphoprotein</keyword>
<dbReference type="CDD" id="cd00371">
    <property type="entry name" value="HMA"/>
    <property type="match status" value="1"/>
</dbReference>
<dbReference type="AlphaFoldDB" id="A0A0B7IVY1"/>
<evidence type="ECO:0000256" key="12">
    <source>
        <dbReference type="ARBA" id="ARBA00022989"/>
    </source>
</evidence>
<dbReference type="GO" id="GO:0005886">
    <property type="term" value="C:plasma membrane"/>
    <property type="evidence" value="ECO:0007669"/>
    <property type="project" value="UniProtKB-SubCell"/>
</dbReference>
<evidence type="ECO:0000256" key="10">
    <source>
        <dbReference type="ARBA" id="ARBA00022842"/>
    </source>
</evidence>
<dbReference type="CDD" id="cd02079">
    <property type="entry name" value="P-type_ATPase_HM"/>
    <property type="match status" value="1"/>
</dbReference>
<keyword evidence="9 17" id="KW-0067">ATP-binding</keyword>
<evidence type="ECO:0000256" key="3">
    <source>
        <dbReference type="ARBA" id="ARBA00022448"/>
    </source>
</evidence>
<keyword evidence="3" id="KW-0813">Transport</keyword>
<name>A0A0B7IVY1_9PROT</name>
<dbReference type="GO" id="GO:0043682">
    <property type="term" value="F:P-type divalent copper transporter activity"/>
    <property type="evidence" value="ECO:0007669"/>
    <property type="project" value="UniProtKB-EC"/>
</dbReference>
<dbReference type="PROSITE" id="PS50846">
    <property type="entry name" value="HMA_2"/>
    <property type="match status" value="1"/>
</dbReference>
<dbReference type="PROSITE" id="PS00154">
    <property type="entry name" value="ATPASE_E1_E2"/>
    <property type="match status" value="1"/>
</dbReference>
<dbReference type="PRINTS" id="PR00119">
    <property type="entry name" value="CATATPASE"/>
</dbReference>
<dbReference type="PRINTS" id="PR00943">
    <property type="entry name" value="CUATPASE"/>
</dbReference>
<keyword evidence="8 17" id="KW-0547">Nucleotide-binding</keyword>
<evidence type="ECO:0000256" key="2">
    <source>
        <dbReference type="ARBA" id="ARBA00006024"/>
    </source>
</evidence>
<dbReference type="Pfam" id="PF00702">
    <property type="entry name" value="Hydrolase"/>
    <property type="match status" value="1"/>
</dbReference>
<dbReference type="InterPro" id="IPR021993">
    <property type="entry name" value="ATPase-cat-bd"/>
</dbReference>
<evidence type="ECO:0000256" key="5">
    <source>
        <dbReference type="ARBA" id="ARBA00022553"/>
    </source>
</evidence>
<keyword evidence="14 17" id="KW-0472">Membrane</keyword>
<dbReference type="InterPro" id="IPR023299">
    <property type="entry name" value="ATPase_P-typ_cyto_dom_N"/>
</dbReference>
<dbReference type="SUPFAM" id="SSF55008">
    <property type="entry name" value="HMA, heavy metal-associated domain"/>
    <property type="match status" value="1"/>
</dbReference>
<dbReference type="FunFam" id="3.30.70.100:FF:000005">
    <property type="entry name" value="Copper-exporting P-type ATPase A"/>
    <property type="match status" value="1"/>
</dbReference>
<evidence type="ECO:0000256" key="11">
    <source>
        <dbReference type="ARBA" id="ARBA00022967"/>
    </source>
</evidence>
<evidence type="ECO:0000256" key="9">
    <source>
        <dbReference type="ARBA" id="ARBA00022840"/>
    </source>
</evidence>
<dbReference type="NCBIfam" id="TIGR01525">
    <property type="entry name" value="ATPase-IB_hvy"/>
    <property type="match status" value="1"/>
</dbReference>
<dbReference type="InterPro" id="IPR044492">
    <property type="entry name" value="P_typ_ATPase_HD_dom"/>
</dbReference>
<feature type="transmembrane region" description="Helical" evidence="17">
    <location>
        <begin position="468"/>
        <end position="491"/>
    </location>
</feature>
<dbReference type="GO" id="GO:0005524">
    <property type="term" value="F:ATP binding"/>
    <property type="evidence" value="ECO:0007669"/>
    <property type="project" value="UniProtKB-UniRule"/>
</dbReference>
<dbReference type="Gene3D" id="3.40.50.1000">
    <property type="entry name" value="HAD superfamily/HAD-like"/>
    <property type="match status" value="1"/>
</dbReference>
<accession>A0A0B7IVY1</accession>
<evidence type="ECO:0000256" key="16">
    <source>
        <dbReference type="ARBA" id="ARBA00047424"/>
    </source>
</evidence>
<keyword evidence="12 17" id="KW-1133">Transmembrane helix</keyword>
<dbReference type="InterPro" id="IPR036163">
    <property type="entry name" value="HMA_dom_sf"/>
</dbReference>
<dbReference type="PANTHER" id="PTHR43520">
    <property type="entry name" value="ATP7, ISOFORM B"/>
    <property type="match status" value="1"/>
</dbReference>